<accession>C1A9H0</accession>
<gene>
    <name evidence="2" type="ordered locus">GAU_2105</name>
</gene>
<evidence type="ECO:0000313" key="2">
    <source>
        <dbReference type="EMBL" id="BAH39147.1"/>
    </source>
</evidence>
<organism evidence="2 3">
    <name type="scientific">Gemmatimonas aurantiaca (strain DSM 14586 / JCM 11422 / NBRC 100505 / T-27)</name>
    <dbReference type="NCBI Taxonomy" id="379066"/>
    <lineage>
        <taxon>Bacteria</taxon>
        <taxon>Pseudomonadati</taxon>
        <taxon>Gemmatimonadota</taxon>
        <taxon>Gemmatimonadia</taxon>
        <taxon>Gemmatimonadales</taxon>
        <taxon>Gemmatimonadaceae</taxon>
        <taxon>Gemmatimonas</taxon>
    </lineage>
</organism>
<protein>
    <submittedName>
        <fullName evidence="2">Uncharacterized protein</fullName>
    </submittedName>
</protein>
<name>C1A9H0_GEMAT</name>
<feature type="compositionally biased region" description="Basic and acidic residues" evidence="1">
    <location>
        <begin position="39"/>
        <end position="53"/>
    </location>
</feature>
<dbReference type="RefSeq" id="WP_012683594.1">
    <property type="nucleotide sequence ID" value="NC_012489.1"/>
</dbReference>
<proteinExistence type="predicted"/>
<dbReference type="AlphaFoldDB" id="C1A9H0"/>
<feature type="region of interest" description="Disordered" evidence="1">
    <location>
        <begin position="1"/>
        <end position="53"/>
    </location>
</feature>
<evidence type="ECO:0000256" key="1">
    <source>
        <dbReference type="SAM" id="MobiDB-lite"/>
    </source>
</evidence>
<sequence>MFMPFDRTKQPTTRSHQHAEYQKSPFVERAPHAAAPAAMRDHPDFREQADGAP</sequence>
<dbReference type="EMBL" id="AP009153">
    <property type="protein sequence ID" value="BAH39147.1"/>
    <property type="molecule type" value="Genomic_DNA"/>
</dbReference>
<dbReference type="KEGG" id="gau:GAU_2105"/>
<dbReference type="HOGENOM" id="CLU_3061920_0_0_0"/>
<evidence type="ECO:0000313" key="3">
    <source>
        <dbReference type="Proteomes" id="UP000002209"/>
    </source>
</evidence>
<dbReference type="Proteomes" id="UP000002209">
    <property type="component" value="Chromosome"/>
</dbReference>
<reference evidence="3" key="1">
    <citation type="submission" date="2006-03" db="EMBL/GenBank/DDBJ databases">
        <title>Complete genome sequence of Gemmatimonas aurantiaca T-27 that represents a novel phylum Gemmatimonadetes.</title>
        <authorList>
            <person name="Takasaki K."/>
            <person name="Ichikawa N."/>
            <person name="Miura H."/>
            <person name="Matsushita S."/>
            <person name="Watanabe Y."/>
            <person name="Oguchi A."/>
            <person name="Ankai A."/>
            <person name="Yashiro I."/>
            <person name="Takahashi M."/>
            <person name="Terui Y."/>
            <person name="Fukui S."/>
            <person name="Yokoyama H."/>
            <person name="Tanikawa S."/>
            <person name="Hanada S."/>
            <person name="Kamagata Y."/>
            <person name="Fujita N."/>
        </authorList>
    </citation>
    <scope>NUCLEOTIDE SEQUENCE [LARGE SCALE GENOMIC DNA]</scope>
    <source>
        <strain evidence="3">T-27 / DSM 14586 / JCM 11422 / NBRC 100505</strain>
    </source>
</reference>
<keyword evidence="3" id="KW-1185">Reference proteome</keyword>